<proteinExistence type="predicted"/>
<accession>A0ABR0ETR9</accession>
<evidence type="ECO:0000313" key="2">
    <source>
        <dbReference type="Proteomes" id="UP001305779"/>
    </source>
</evidence>
<protein>
    <submittedName>
        <fullName evidence="1">Uncharacterized protein</fullName>
    </submittedName>
</protein>
<sequence>MAFYSNFAGCSLTRNGKTYITPLGTEKIKSSEETETNEQATRLLLDVRPASAVSGQPSQQSLTGNITIECVDGRPLHPFVQKFIIDCIKFIIDYIKLMVDHTTANIDEDRSRTEKEKKKAHGRGRFRPEVFQYGLENMQGGAFGGFGANQSQQQKTFGAPQQNGGFGANQESIAGWHEPMGSGRLYGKSVSSTRVLAIGESRGWPTWPA</sequence>
<dbReference type="Proteomes" id="UP001305779">
    <property type="component" value="Unassembled WGS sequence"/>
</dbReference>
<keyword evidence="2" id="KW-1185">Reference proteome</keyword>
<comment type="caution">
    <text evidence="1">The sequence shown here is derived from an EMBL/GenBank/DDBJ whole genome shotgun (WGS) entry which is preliminary data.</text>
</comment>
<evidence type="ECO:0000313" key="1">
    <source>
        <dbReference type="EMBL" id="KAK4504463.1"/>
    </source>
</evidence>
<name>A0ABR0ETR9_ZASCE</name>
<dbReference type="EMBL" id="JAXOVC010000003">
    <property type="protein sequence ID" value="KAK4504463.1"/>
    <property type="molecule type" value="Genomic_DNA"/>
</dbReference>
<organism evidence="1 2">
    <name type="scientific">Zasmidium cellare</name>
    <name type="common">Wine cellar mold</name>
    <name type="synonym">Racodium cellare</name>
    <dbReference type="NCBI Taxonomy" id="395010"/>
    <lineage>
        <taxon>Eukaryota</taxon>
        <taxon>Fungi</taxon>
        <taxon>Dikarya</taxon>
        <taxon>Ascomycota</taxon>
        <taxon>Pezizomycotina</taxon>
        <taxon>Dothideomycetes</taxon>
        <taxon>Dothideomycetidae</taxon>
        <taxon>Mycosphaerellales</taxon>
        <taxon>Mycosphaerellaceae</taxon>
        <taxon>Zasmidium</taxon>
    </lineage>
</organism>
<reference evidence="1 2" key="1">
    <citation type="journal article" date="2023" name="G3 (Bethesda)">
        <title>A chromosome-level genome assembly of Zasmidium syzygii isolated from banana leaves.</title>
        <authorList>
            <person name="van Westerhoven A.C."/>
            <person name="Mehrabi R."/>
            <person name="Talebi R."/>
            <person name="Steentjes M.B.F."/>
            <person name="Corcolon B."/>
            <person name="Chong P.A."/>
            <person name="Kema G.H.J."/>
            <person name="Seidl M.F."/>
        </authorList>
    </citation>
    <scope>NUCLEOTIDE SEQUENCE [LARGE SCALE GENOMIC DNA]</scope>
    <source>
        <strain evidence="1 2">P124</strain>
    </source>
</reference>
<gene>
    <name evidence="1" type="ORF">PRZ48_005379</name>
</gene>